<evidence type="ECO:0000313" key="1">
    <source>
        <dbReference type="EMBL" id="BAV87914.1"/>
    </source>
</evidence>
<dbReference type="EMBL" id="AP017895">
    <property type="protein sequence ID" value="BAV87914.1"/>
    <property type="molecule type" value="Genomic_DNA"/>
</dbReference>
<dbReference type="AlphaFoldDB" id="A0A2Z5R0B7"/>
<sequence length="68" mass="7670">MSYPQAFYAISCFKMWFKTLIVKKCDVFMSGPLQAPHAGIKSFGQTHGLPETFKVCLSQQIPQAFELP</sequence>
<accession>A0A2Z5R0B7</accession>
<proteinExistence type="predicted"/>
<gene>
    <name evidence="1" type="ORF">RA11412_1615</name>
</gene>
<name>A0A2Z5R0B7_9MICC</name>
<protein>
    <submittedName>
        <fullName evidence="1">Uncharacterized protein</fullName>
    </submittedName>
</protein>
<reference evidence="1 2" key="1">
    <citation type="submission" date="2016-10" db="EMBL/GenBank/DDBJ databases">
        <title>Genome sequence of Rothia aeria strain JCM11412.</title>
        <authorList>
            <person name="Nambu T."/>
        </authorList>
    </citation>
    <scope>NUCLEOTIDE SEQUENCE [LARGE SCALE GENOMIC DNA]</scope>
    <source>
        <strain evidence="1 2">JCM 11412</strain>
    </source>
</reference>
<dbReference type="KEGG" id="raj:RA11412_1615"/>
<keyword evidence="2" id="KW-1185">Reference proteome</keyword>
<organism evidence="1 2">
    <name type="scientific">Rothia aeria</name>
    <dbReference type="NCBI Taxonomy" id="172042"/>
    <lineage>
        <taxon>Bacteria</taxon>
        <taxon>Bacillati</taxon>
        <taxon>Actinomycetota</taxon>
        <taxon>Actinomycetes</taxon>
        <taxon>Micrococcales</taxon>
        <taxon>Micrococcaceae</taxon>
        <taxon>Rothia</taxon>
    </lineage>
</organism>
<dbReference type="Proteomes" id="UP000250241">
    <property type="component" value="Chromosome"/>
</dbReference>
<evidence type="ECO:0000313" key="2">
    <source>
        <dbReference type="Proteomes" id="UP000250241"/>
    </source>
</evidence>